<dbReference type="CDD" id="cd07263">
    <property type="entry name" value="VOC_like"/>
    <property type="match status" value="1"/>
</dbReference>
<dbReference type="AlphaFoldDB" id="A0A3A3EME9"/>
<dbReference type="Gene3D" id="3.10.180.10">
    <property type="entry name" value="2,3-Dihydroxybiphenyl 1,2-Dioxygenase, domain 1"/>
    <property type="match status" value="1"/>
</dbReference>
<dbReference type="InterPro" id="IPR029068">
    <property type="entry name" value="Glyas_Bleomycin-R_OHBP_Dase"/>
</dbReference>
<proteinExistence type="predicted"/>
<reference evidence="2 3" key="1">
    <citation type="submission" date="2018-09" db="EMBL/GenBank/DDBJ databases">
        <title>Identification of marine bacteria producing industrial enzymes.</title>
        <authorList>
            <person name="Cheng T.H."/>
            <person name="Saidin J."/>
            <person name="Muhd D.D."/>
            <person name="Isa M.N.M."/>
            <person name="Bakar M.F.A."/>
            <person name="Ismail N."/>
        </authorList>
    </citation>
    <scope>NUCLEOTIDE SEQUENCE [LARGE SCALE GENOMIC DNA]</scope>
    <source>
        <strain evidence="2 3">MNAD 1.6</strain>
    </source>
</reference>
<organism evidence="2 3">
    <name type="scientific">Pseudoalteromonas gelatinilytica</name>
    <dbReference type="NCBI Taxonomy" id="1703256"/>
    <lineage>
        <taxon>Bacteria</taxon>
        <taxon>Pseudomonadati</taxon>
        <taxon>Pseudomonadota</taxon>
        <taxon>Gammaproteobacteria</taxon>
        <taxon>Alteromonadales</taxon>
        <taxon>Pseudoalteromonadaceae</taxon>
        <taxon>Pseudoalteromonas</taxon>
    </lineage>
</organism>
<name>A0A3A3EME9_9GAMM</name>
<evidence type="ECO:0000259" key="1">
    <source>
        <dbReference type="PROSITE" id="PS51819"/>
    </source>
</evidence>
<dbReference type="InterPro" id="IPR004360">
    <property type="entry name" value="Glyas_Fos-R_dOase_dom"/>
</dbReference>
<dbReference type="PANTHER" id="PTHR36437">
    <property type="entry name" value="GLYOXALASE/BLEOMYCIN RESISTANCE PROTEIN/DIOXYGENASE"/>
    <property type="match status" value="1"/>
</dbReference>
<gene>
    <name evidence="2" type="ORF">D4741_12380</name>
</gene>
<dbReference type="Pfam" id="PF00903">
    <property type="entry name" value="Glyoxalase"/>
    <property type="match status" value="1"/>
</dbReference>
<accession>A0A3A3EME9</accession>
<feature type="domain" description="VOC" evidence="1">
    <location>
        <begin position="8"/>
        <end position="132"/>
    </location>
</feature>
<sequence>MKNEIKQHIGSVALVVNDYDEAIAFYTEKLQFTLVEDTDLGEGKRWVLVSPPGSNGTHLLLAKASNQQQMHAVGNQTGGRVFLFLHSNDFWRDYNSMKSKGVVFNESPREEPYGTVVVFQDLYGNKWDLLELKHPKG</sequence>
<comment type="caution">
    <text evidence="2">The sequence shown here is derived from an EMBL/GenBank/DDBJ whole genome shotgun (WGS) entry which is preliminary data.</text>
</comment>
<dbReference type="SUPFAM" id="SSF54593">
    <property type="entry name" value="Glyoxalase/Bleomycin resistance protein/Dihydroxybiphenyl dioxygenase"/>
    <property type="match status" value="1"/>
</dbReference>
<evidence type="ECO:0000313" key="3">
    <source>
        <dbReference type="Proteomes" id="UP000265938"/>
    </source>
</evidence>
<evidence type="ECO:0000313" key="2">
    <source>
        <dbReference type="EMBL" id="RJF35759.1"/>
    </source>
</evidence>
<dbReference type="InterPro" id="IPR037523">
    <property type="entry name" value="VOC_core"/>
</dbReference>
<dbReference type="Proteomes" id="UP000265938">
    <property type="component" value="Unassembled WGS sequence"/>
</dbReference>
<dbReference type="PROSITE" id="PS51819">
    <property type="entry name" value="VOC"/>
    <property type="match status" value="1"/>
</dbReference>
<dbReference type="EMBL" id="QYSE01000002">
    <property type="protein sequence ID" value="RJF35759.1"/>
    <property type="molecule type" value="Genomic_DNA"/>
</dbReference>
<protein>
    <submittedName>
        <fullName evidence="2">VOC family protein</fullName>
    </submittedName>
</protein>
<dbReference type="PANTHER" id="PTHR36437:SF2">
    <property type="entry name" value="GLYOXALASE_BLEOMYCIN RESISTANCE PROTEIN_DIOXYGENASE"/>
    <property type="match status" value="1"/>
</dbReference>
<dbReference type="RefSeq" id="WP_119853199.1">
    <property type="nucleotide sequence ID" value="NZ_QYSE01000002.1"/>
</dbReference>